<feature type="domain" description="Chitin-binding type-2" evidence="6">
    <location>
        <begin position="102"/>
        <end position="148"/>
    </location>
</feature>
<evidence type="ECO:0000259" key="6">
    <source>
        <dbReference type="PROSITE" id="PS50940"/>
    </source>
</evidence>
<dbReference type="PROSITE" id="PS50940">
    <property type="entry name" value="CHIT_BIND_II"/>
    <property type="match status" value="3"/>
</dbReference>
<dbReference type="InterPro" id="IPR002557">
    <property type="entry name" value="Chitin-bd_dom"/>
</dbReference>
<dbReference type="PANTHER" id="PTHR23301">
    <property type="entry name" value="CHITIN BINDING PERITROPHIN-A"/>
    <property type="match status" value="1"/>
</dbReference>
<evidence type="ECO:0000313" key="8">
    <source>
        <dbReference type="Proteomes" id="UP000728032"/>
    </source>
</evidence>
<evidence type="ECO:0000256" key="2">
    <source>
        <dbReference type="ARBA" id="ARBA00022729"/>
    </source>
</evidence>
<proteinExistence type="predicted"/>
<evidence type="ECO:0000256" key="5">
    <source>
        <dbReference type="ARBA" id="ARBA00023180"/>
    </source>
</evidence>
<organism evidence="7">
    <name type="scientific">Oppiella nova</name>
    <dbReference type="NCBI Taxonomy" id="334625"/>
    <lineage>
        <taxon>Eukaryota</taxon>
        <taxon>Metazoa</taxon>
        <taxon>Ecdysozoa</taxon>
        <taxon>Arthropoda</taxon>
        <taxon>Chelicerata</taxon>
        <taxon>Arachnida</taxon>
        <taxon>Acari</taxon>
        <taxon>Acariformes</taxon>
        <taxon>Sarcoptiformes</taxon>
        <taxon>Oribatida</taxon>
        <taxon>Brachypylina</taxon>
        <taxon>Oppioidea</taxon>
        <taxon>Oppiidae</taxon>
        <taxon>Oppiella</taxon>
    </lineage>
</organism>
<dbReference type="EMBL" id="CAJPVJ010001059">
    <property type="protein sequence ID" value="CAG2163986.1"/>
    <property type="molecule type" value="Genomic_DNA"/>
</dbReference>
<keyword evidence="1" id="KW-0147">Chitin-binding</keyword>
<dbReference type="PANTHER" id="PTHR23301:SF0">
    <property type="entry name" value="CHITIN-BINDING TYPE-2 DOMAIN-CONTAINING PROTEIN-RELATED"/>
    <property type="match status" value="1"/>
</dbReference>
<feature type="domain" description="Chitin-binding type-2" evidence="6">
    <location>
        <begin position="157"/>
        <end position="221"/>
    </location>
</feature>
<dbReference type="EMBL" id="OC915884">
    <property type="protein sequence ID" value="CAD7642337.1"/>
    <property type="molecule type" value="Genomic_DNA"/>
</dbReference>
<evidence type="ECO:0000256" key="3">
    <source>
        <dbReference type="ARBA" id="ARBA00022737"/>
    </source>
</evidence>
<dbReference type="Gene3D" id="2.170.140.10">
    <property type="entry name" value="Chitin binding domain"/>
    <property type="match status" value="3"/>
</dbReference>
<keyword evidence="5" id="KW-0325">Glycoprotein</keyword>
<evidence type="ECO:0000256" key="4">
    <source>
        <dbReference type="ARBA" id="ARBA00023157"/>
    </source>
</evidence>
<gene>
    <name evidence="7" type="ORF">ONB1V03_LOCUS3546</name>
</gene>
<dbReference type="Pfam" id="PF01607">
    <property type="entry name" value="CBM_14"/>
    <property type="match status" value="2"/>
</dbReference>
<protein>
    <recommendedName>
        <fullName evidence="6">Chitin-binding type-2 domain-containing protein</fullName>
    </recommendedName>
</protein>
<keyword evidence="8" id="KW-1185">Reference proteome</keyword>
<dbReference type="SUPFAM" id="SSF57625">
    <property type="entry name" value="Invertebrate chitin-binding proteins"/>
    <property type="match status" value="4"/>
</dbReference>
<dbReference type="OrthoDB" id="9987187at2759"/>
<evidence type="ECO:0000256" key="1">
    <source>
        <dbReference type="ARBA" id="ARBA00022669"/>
    </source>
</evidence>
<keyword evidence="2" id="KW-0732">Signal</keyword>
<dbReference type="Proteomes" id="UP000728032">
    <property type="component" value="Unassembled WGS sequence"/>
</dbReference>
<dbReference type="AlphaFoldDB" id="A0A7R9LIF9"/>
<keyword evidence="3" id="KW-0677">Repeat</keyword>
<keyword evidence="4" id="KW-1015">Disulfide bond</keyword>
<dbReference type="GO" id="GO:0008061">
    <property type="term" value="F:chitin binding"/>
    <property type="evidence" value="ECO:0007669"/>
    <property type="project" value="UniProtKB-KW"/>
</dbReference>
<name>A0A7R9LIF9_9ACAR</name>
<evidence type="ECO:0000313" key="7">
    <source>
        <dbReference type="EMBL" id="CAD7642337.1"/>
    </source>
</evidence>
<dbReference type="InterPro" id="IPR051940">
    <property type="entry name" value="Chitin_bind-dev_reg"/>
</dbReference>
<feature type="non-terminal residue" evidence="7">
    <location>
        <position position="1"/>
    </location>
</feature>
<dbReference type="GO" id="GO:0005576">
    <property type="term" value="C:extracellular region"/>
    <property type="evidence" value="ECO:0007669"/>
    <property type="project" value="InterPro"/>
</dbReference>
<accession>A0A7R9LIF9</accession>
<dbReference type="SMART" id="SM00494">
    <property type="entry name" value="ChtBD2"/>
    <property type="match status" value="4"/>
</dbReference>
<feature type="domain" description="Chitin-binding type-2" evidence="6">
    <location>
        <begin position="312"/>
        <end position="364"/>
    </location>
</feature>
<reference evidence="7" key="1">
    <citation type="submission" date="2020-11" db="EMBL/GenBank/DDBJ databases">
        <authorList>
            <person name="Tran Van P."/>
        </authorList>
    </citation>
    <scope>NUCLEOTIDE SEQUENCE</scope>
</reference>
<sequence length="384" mass="45021">MRDGYPNVIVDVWDNAAYKWVRKYPETRCRGNLLYRRSCPEDEYILIGNCNDGAKVDSRCRTPNGWFKASDPRKYYICYNYIPTLATCPHGHVYDGSSCAKSYPCPTYGYHVYEDPDDRYRYYICNNRQATHATCRSDEVFDISRKGCISRLPRPYTFPCPSYGYRLYADPYNARQYYICSNGVPYQQICPHRYVFDENRQACHRRGIIDPIWTVRGECKIEYVRNGHPGYTIVDVWDNDAYKWRRTEIPGRDNTNCCSYNCRQNGKYVNPGNENSYIECYGGQAAIERCPLGGDGMSPMIFDEDRGHCIEAFKCADRFGYYRHYYNETFYYWCRAGVASFHRCPYGQMFDGVDSCVPRFDCPELSGFFKHPSNKTQFYECCYG</sequence>
<dbReference type="InterPro" id="IPR036508">
    <property type="entry name" value="Chitin-bd_dom_sf"/>
</dbReference>